<feature type="region of interest" description="Disordered" evidence="1">
    <location>
        <begin position="166"/>
        <end position="206"/>
    </location>
</feature>
<keyword evidence="3" id="KW-1185">Reference proteome</keyword>
<protein>
    <submittedName>
        <fullName evidence="2">Uncharacterized protein</fullName>
    </submittedName>
</protein>
<dbReference type="AlphaFoldDB" id="N0DXE4"/>
<dbReference type="STRING" id="1193181.BN10_1060030"/>
<evidence type="ECO:0000313" key="3">
    <source>
        <dbReference type="Proteomes" id="UP000013167"/>
    </source>
</evidence>
<dbReference type="EMBL" id="CAIZ01000009">
    <property type="protein sequence ID" value="CCH68558.1"/>
    <property type="molecule type" value="Genomic_DNA"/>
</dbReference>
<accession>N0DXE4</accession>
<organism evidence="2 3">
    <name type="scientific">Phycicoccus elongatus Lp2</name>
    <dbReference type="NCBI Taxonomy" id="1193181"/>
    <lineage>
        <taxon>Bacteria</taxon>
        <taxon>Bacillati</taxon>
        <taxon>Actinomycetota</taxon>
        <taxon>Actinomycetes</taxon>
        <taxon>Micrococcales</taxon>
        <taxon>Intrasporangiaceae</taxon>
        <taxon>Phycicoccus</taxon>
    </lineage>
</organism>
<sequence length="206" mass="22270">MTLATPGAGHGLVLVRGSAKASARWLRRGLVAVAAVDLPGWTGVCLVEDRARTKPPYDRGLEVLAARPTPWGRRPSLGLFVVDGCAVVTVQPRGWRAEQRWLVWQPGQGVRRTPDLPPLPTGMIAGIAGVSPGVTPAAVAEVFRGTSGTPLDRLVQLLSVLGLPGEDLLRNGPAPEHDRIEPDRKAVRSFDHTHDYDHGDERQEER</sequence>
<evidence type="ECO:0000313" key="2">
    <source>
        <dbReference type="EMBL" id="CCH68558.1"/>
    </source>
</evidence>
<dbReference type="RefSeq" id="WP_010851462.1">
    <property type="nucleotide sequence ID" value="NZ_HF570956.1"/>
</dbReference>
<comment type="caution">
    <text evidence="2">The sequence shown here is derived from an EMBL/GenBank/DDBJ whole genome shotgun (WGS) entry which is preliminary data.</text>
</comment>
<feature type="compositionally biased region" description="Basic and acidic residues" evidence="1">
    <location>
        <begin position="175"/>
        <end position="206"/>
    </location>
</feature>
<dbReference type="HOGENOM" id="CLU_1331386_0_0_11"/>
<reference evidence="2 3" key="1">
    <citation type="journal article" date="2013" name="ISME J.">
        <title>A metabolic model for members of the genus Tetrasphaera involved in enhanced biological phosphorus removal.</title>
        <authorList>
            <person name="Kristiansen R."/>
            <person name="Nguyen H.T.T."/>
            <person name="Saunders A.M."/>
            <person name="Nielsen J.L."/>
            <person name="Wimmer R."/>
            <person name="Le V.Q."/>
            <person name="McIlroy S.J."/>
            <person name="Petrovski S."/>
            <person name="Seviour R.J."/>
            <person name="Calteau A."/>
            <person name="Nielsen K.L."/>
            <person name="Nielsen P.H."/>
        </authorList>
    </citation>
    <scope>NUCLEOTIDE SEQUENCE [LARGE SCALE GENOMIC DNA]</scope>
    <source>
        <strain evidence="2 3">Lp2</strain>
    </source>
</reference>
<gene>
    <name evidence="2" type="ORF">BN10_1060030</name>
</gene>
<dbReference type="Proteomes" id="UP000013167">
    <property type="component" value="Unassembled WGS sequence"/>
</dbReference>
<dbReference type="eggNOG" id="ENOG502ZIN2">
    <property type="taxonomic scope" value="Bacteria"/>
</dbReference>
<dbReference type="OrthoDB" id="4861076at2"/>
<evidence type="ECO:0000256" key="1">
    <source>
        <dbReference type="SAM" id="MobiDB-lite"/>
    </source>
</evidence>
<name>N0DXE4_9MICO</name>
<proteinExistence type="predicted"/>